<feature type="region of interest" description="Disordered" evidence="1">
    <location>
        <begin position="348"/>
        <end position="412"/>
    </location>
</feature>
<protein>
    <submittedName>
        <fullName evidence="2">Uncharacterized protein</fullName>
    </submittedName>
</protein>
<dbReference type="EMBL" id="ML979133">
    <property type="protein sequence ID" value="KAF1918919.1"/>
    <property type="molecule type" value="Genomic_DNA"/>
</dbReference>
<dbReference type="AlphaFoldDB" id="A0A6A5QU45"/>
<dbReference type="OrthoDB" id="3546893at2759"/>
<evidence type="ECO:0000313" key="3">
    <source>
        <dbReference type="Proteomes" id="UP000800096"/>
    </source>
</evidence>
<gene>
    <name evidence="2" type="ORF">BDU57DRAFT_443057</name>
</gene>
<name>A0A6A5QU45_AMPQU</name>
<feature type="compositionally biased region" description="Polar residues" evidence="1">
    <location>
        <begin position="348"/>
        <end position="358"/>
    </location>
</feature>
<feature type="region of interest" description="Disordered" evidence="1">
    <location>
        <begin position="61"/>
        <end position="81"/>
    </location>
</feature>
<organism evidence="2 3">
    <name type="scientific">Ampelomyces quisqualis</name>
    <name type="common">Powdery mildew agent</name>
    <dbReference type="NCBI Taxonomy" id="50730"/>
    <lineage>
        <taxon>Eukaryota</taxon>
        <taxon>Fungi</taxon>
        <taxon>Dikarya</taxon>
        <taxon>Ascomycota</taxon>
        <taxon>Pezizomycotina</taxon>
        <taxon>Dothideomycetes</taxon>
        <taxon>Pleosporomycetidae</taxon>
        <taxon>Pleosporales</taxon>
        <taxon>Pleosporineae</taxon>
        <taxon>Phaeosphaeriaceae</taxon>
        <taxon>Ampelomyces</taxon>
    </lineage>
</organism>
<dbReference type="Proteomes" id="UP000800096">
    <property type="component" value="Unassembled WGS sequence"/>
</dbReference>
<accession>A0A6A5QU45</accession>
<evidence type="ECO:0000313" key="2">
    <source>
        <dbReference type="EMBL" id="KAF1918919.1"/>
    </source>
</evidence>
<keyword evidence="3" id="KW-1185">Reference proteome</keyword>
<feature type="compositionally biased region" description="Basic and acidic residues" evidence="1">
    <location>
        <begin position="380"/>
        <end position="390"/>
    </location>
</feature>
<evidence type="ECO:0000256" key="1">
    <source>
        <dbReference type="SAM" id="MobiDB-lite"/>
    </source>
</evidence>
<reference evidence="2" key="1">
    <citation type="journal article" date="2020" name="Stud. Mycol.">
        <title>101 Dothideomycetes genomes: a test case for predicting lifestyles and emergence of pathogens.</title>
        <authorList>
            <person name="Haridas S."/>
            <person name="Albert R."/>
            <person name="Binder M."/>
            <person name="Bloem J."/>
            <person name="Labutti K."/>
            <person name="Salamov A."/>
            <person name="Andreopoulos B."/>
            <person name="Baker S."/>
            <person name="Barry K."/>
            <person name="Bills G."/>
            <person name="Bluhm B."/>
            <person name="Cannon C."/>
            <person name="Castanera R."/>
            <person name="Culley D."/>
            <person name="Daum C."/>
            <person name="Ezra D."/>
            <person name="Gonzalez J."/>
            <person name="Henrissat B."/>
            <person name="Kuo A."/>
            <person name="Liang C."/>
            <person name="Lipzen A."/>
            <person name="Lutzoni F."/>
            <person name="Magnuson J."/>
            <person name="Mondo S."/>
            <person name="Nolan M."/>
            <person name="Ohm R."/>
            <person name="Pangilinan J."/>
            <person name="Park H.-J."/>
            <person name="Ramirez L."/>
            <person name="Alfaro M."/>
            <person name="Sun H."/>
            <person name="Tritt A."/>
            <person name="Yoshinaga Y."/>
            <person name="Zwiers L.-H."/>
            <person name="Turgeon B."/>
            <person name="Goodwin S."/>
            <person name="Spatafora J."/>
            <person name="Crous P."/>
            <person name="Grigoriev I."/>
        </authorList>
    </citation>
    <scope>NUCLEOTIDE SEQUENCE</scope>
    <source>
        <strain evidence="2">HMLAC05119</strain>
    </source>
</reference>
<feature type="region of interest" description="Disordered" evidence="1">
    <location>
        <begin position="438"/>
        <end position="487"/>
    </location>
</feature>
<sequence>MPETPYLAQIPFRPETPEDEQAQCYSSFIDLDIYDSERSNSAYQTPIMSSARAWQSGFAAIPEESSRHEDSPPISPKSASPPKFDLFDRAAYNLPVYATTIPEETPDTIDPFLLSKDTFALRNNTIKGTENGLISLPNSSRSSLALAVPQTQKLADLAYEPLVQAAFPFGSPTRHGHESPVLGHVQSEVSSVYSLPSPLPSLSPTSSPIELPSPVMPCSPRPSHARLPMSAPSVAIDFSDMPRLAPSPQEPRRSAPRPLRTSIAALRRMNSDVADARKEKTGRGERRYLRLGREYSTPLPGDESWLDDIEDDQSTQMSDLEGISLAADALDEWDEGQTILDLNEGSTLDSISTITPDTESYAPLSGTEEQEDTMAGAEEPESRIWDDGEKFWNSQTPPRPLSPTKPRDDFQYRVSSPLASPALSISTADTVKLSKKRDFEVAKDSSPLPPSPTANREKGRGRKKRRESADEDAVSGASSSRYRKRSVLGVGTPNVRIQVTSPSGRIVTGTPGSLYDSQGFLRY</sequence>
<proteinExistence type="predicted"/>